<dbReference type="Proteomes" id="UP000319716">
    <property type="component" value="Unassembled WGS sequence"/>
</dbReference>
<dbReference type="GO" id="GO:0000107">
    <property type="term" value="F:imidazoleglycerol-phosphate synthase activity"/>
    <property type="evidence" value="ECO:0007669"/>
    <property type="project" value="TreeGrafter"/>
</dbReference>
<keyword evidence="1" id="KW-0315">Glutamine amidotransferase</keyword>
<dbReference type="InterPro" id="IPR010139">
    <property type="entry name" value="Imidazole-glycPsynth_HisH"/>
</dbReference>
<dbReference type="EC" id="2.4.2.-" evidence="2"/>
<dbReference type="GO" id="GO:0000105">
    <property type="term" value="P:L-histidine biosynthetic process"/>
    <property type="evidence" value="ECO:0007669"/>
    <property type="project" value="InterPro"/>
</dbReference>
<sequence length="98" mass="10804">MIGIVDYGMGNLYSLSQALERLEQPYVISDDPSELDKSDGLILPGVGAFKDAMGLLNQKKLSDYLRGYAEKSRCSESVSVCSCYLMKARKACRLRDSA</sequence>
<dbReference type="PANTHER" id="PTHR42701:SF1">
    <property type="entry name" value="IMIDAZOLE GLYCEROL PHOSPHATE SYNTHASE SUBUNIT HISH"/>
    <property type="match status" value="1"/>
</dbReference>
<comment type="caution">
    <text evidence="2">The sequence shown here is derived from an EMBL/GenBank/DDBJ whole genome shotgun (WGS) entry which is preliminary data.</text>
</comment>
<dbReference type="PROSITE" id="PS51273">
    <property type="entry name" value="GATASE_TYPE_1"/>
    <property type="match status" value="1"/>
</dbReference>
<dbReference type="Gene3D" id="3.40.50.880">
    <property type="match status" value="1"/>
</dbReference>
<dbReference type="EMBL" id="BEXB01000028">
    <property type="protein sequence ID" value="GAY77569.1"/>
    <property type="molecule type" value="Genomic_DNA"/>
</dbReference>
<reference evidence="2 3" key="1">
    <citation type="submission" date="2017-11" db="EMBL/GenBank/DDBJ databases">
        <title>Draft Genome Sequence of Sporolactobacillus inulinus NBRC 111894 Isolated from Koso, a Japanese Sugar-Vegetable Fermented Beverage.</title>
        <authorList>
            <person name="Chiou T.Y."/>
            <person name="Oshima K."/>
            <person name="Suda W."/>
            <person name="Hattori M."/>
            <person name="Takahashi T."/>
        </authorList>
    </citation>
    <scope>NUCLEOTIDE SEQUENCE [LARGE SCALE GENOMIC DNA]</scope>
    <source>
        <strain evidence="2 3">NBRC111894</strain>
    </source>
</reference>
<name>A0A4Y1ZEX4_9BACL</name>
<gene>
    <name evidence="2" type="ORF">NBRC111894_3123</name>
</gene>
<keyword evidence="2" id="KW-0808">Transferase</keyword>
<dbReference type="PANTHER" id="PTHR42701">
    <property type="entry name" value="IMIDAZOLE GLYCEROL PHOSPHATE SYNTHASE SUBUNIT HISH"/>
    <property type="match status" value="1"/>
</dbReference>
<dbReference type="AlphaFoldDB" id="A0A4Y1ZEX4"/>
<dbReference type="SUPFAM" id="SSF52317">
    <property type="entry name" value="Class I glutamine amidotransferase-like"/>
    <property type="match status" value="1"/>
</dbReference>
<keyword evidence="2" id="KW-0328">Glycosyltransferase</keyword>
<proteinExistence type="predicted"/>
<accession>A0A4Y1ZEX4</accession>
<organism evidence="2 3">
    <name type="scientific">Sporolactobacillus inulinus</name>
    <dbReference type="NCBI Taxonomy" id="2078"/>
    <lineage>
        <taxon>Bacteria</taxon>
        <taxon>Bacillati</taxon>
        <taxon>Bacillota</taxon>
        <taxon>Bacilli</taxon>
        <taxon>Bacillales</taxon>
        <taxon>Sporolactobacillaceae</taxon>
        <taxon>Sporolactobacillus</taxon>
    </lineage>
</organism>
<evidence type="ECO:0000256" key="1">
    <source>
        <dbReference type="ARBA" id="ARBA00022962"/>
    </source>
</evidence>
<dbReference type="InterPro" id="IPR029062">
    <property type="entry name" value="Class_I_gatase-like"/>
</dbReference>
<protein>
    <submittedName>
        <fullName evidence="2">Imidazole glycerol phosphate synthase amidotransferase subunit</fullName>
        <ecNumber evidence="2">2.4.2.-</ecNumber>
    </submittedName>
</protein>
<evidence type="ECO:0000313" key="3">
    <source>
        <dbReference type="Proteomes" id="UP000319716"/>
    </source>
</evidence>
<evidence type="ECO:0000313" key="2">
    <source>
        <dbReference type="EMBL" id="GAY77569.1"/>
    </source>
</evidence>